<dbReference type="EMBL" id="CAJZBQ010000016">
    <property type="protein sequence ID" value="CAG9316703.1"/>
    <property type="molecule type" value="Genomic_DNA"/>
</dbReference>
<feature type="region of interest" description="Disordered" evidence="1">
    <location>
        <begin position="602"/>
        <end position="627"/>
    </location>
</feature>
<dbReference type="Proteomes" id="UP001162131">
    <property type="component" value="Unassembled WGS sequence"/>
</dbReference>
<organism evidence="2 3">
    <name type="scientific">Blepharisma stoltei</name>
    <dbReference type="NCBI Taxonomy" id="1481888"/>
    <lineage>
        <taxon>Eukaryota</taxon>
        <taxon>Sar</taxon>
        <taxon>Alveolata</taxon>
        <taxon>Ciliophora</taxon>
        <taxon>Postciliodesmatophora</taxon>
        <taxon>Heterotrichea</taxon>
        <taxon>Heterotrichida</taxon>
        <taxon>Blepharismidae</taxon>
        <taxon>Blepharisma</taxon>
    </lineage>
</organism>
<proteinExistence type="predicted"/>
<evidence type="ECO:0000313" key="3">
    <source>
        <dbReference type="Proteomes" id="UP001162131"/>
    </source>
</evidence>
<reference evidence="2" key="1">
    <citation type="submission" date="2021-09" db="EMBL/GenBank/DDBJ databases">
        <authorList>
            <consortium name="AG Swart"/>
            <person name="Singh M."/>
            <person name="Singh A."/>
            <person name="Seah K."/>
            <person name="Emmerich C."/>
        </authorList>
    </citation>
    <scope>NUCLEOTIDE SEQUENCE</scope>
    <source>
        <strain evidence="2">ATCC30299</strain>
    </source>
</reference>
<keyword evidence="3" id="KW-1185">Reference proteome</keyword>
<accession>A0AAU9IUA2</accession>
<evidence type="ECO:0000256" key="1">
    <source>
        <dbReference type="SAM" id="MobiDB-lite"/>
    </source>
</evidence>
<sequence length="708" mass="82125">MNPFNYSQIFKTAEKSKEESYRELKIQKITEMLDKEFELSLMKSSAFSFSQITDRHSLMKKYNQLLFTNQQKSKELDSLKDIIENLKKSNSSAIFTQKKSENLLIDIQSSINSRYAATESEKLDLIEKLKEEIVKINSKIEQEYFTSERLAAMKSKAKKSLIDIKKKVWEMQTECDTVRKYENKTMIIERTADNEKIRCDFENTIQRSSIKTERIARKEKLTLLAKKQIILKKDTELLTTKFVEDTVKNDDQKEFKMILSQDLREALSDHDELRFMSKKIQAKLEAYEEVFFHIKELTGKSKCLDLDPESPGLSIPQEVTSCFSKMISIETKLKERFEYLTSIHNKLKYKCDKISYDLSMLKKLDENCINFNDLKHHTKVLRCQTANNGITLTDLIISWDTYSNDTQKQELIEKYENISFFTYKFLSETCTKVASTLQRLFLETGDIKSQAILQENSTFLTEVRETLSSDSFQKSPKKSNSSQNSSIGQKIESSIYILQQILSGHAELTKELEIIVKSYEIPEQKQPKLSSVLSAPVSKHNSKSISDLLTSAIKMKVQELIKKKSSAHSGLKAEFEDFVKRFKINEVNINDLNTEEILEETDSQSGLNLGHTNMNESTMSPRTKRKRKTNLPKLYQIPTKQDRRNVIQEVKLLELRLNEVKKLSNKNINKKYQAKGLTSRASTDKSVPSFSQSDILYKTYSHMPTKRK</sequence>
<feature type="compositionally biased region" description="Polar residues" evidence="1">
    <location>
        <begin position="603"/>
        <end position="621"/>
    </location>
</feature>
<protein>
    <submittedName>
        <fullName evidence="2">Uncharacterized protein</fullName>
    </submittedName>
</protein>
<gene>
    <name evidence="2" type="ORF">BSTOLATCC_MIC16809</name>
</gene>
<comment type="caution">
    <text evidence="2">The sequence shown here is derived from an EMBL/GenBank/DDBJ whole genome shotgun (WGS) entry which is preliminary data.</text>
</comment>
<name>A0AAU9IUA2_9CILI</name>
<evidence type="ECO:0000313" key="2">
    <source>
        <dbReference type="EMBL" id="CAG9316703.1"/>
    </source>
</evidence>
<dbReference type="AlphaFoldDB" id="A0AAU9IUA2"/>